<dbReference type="EMBL" id="JBHFEH010000006">
    <property type="protein sequence ID" value="KAL2056972.1"/>
    <property type="molecule type" value="Genomic_DNA"/>
</dbReference>
<sequence length="327" mass="34768">MYPVARGVAALLLNSVASSAGFGLTQSTDSLLAQYASSIVSNSTLATDVLSLLNYPNTTAQPAPSLNTSIPNISTNNATLNDLHITCQGQSVLQLSCLDALNTFDAQLPRVLTVGQRVPGEQNFDLNLPVRWISGDGRCMIDLLKNPQHAVASVTGVEIHAAGLQLITFCGIRGKGGVVTGVGPNGDLALTLSAYHPQNVQCGPARSPPLRDNCEYRSQTMEAEKQPGLRFGPPGSPDVDDGLPSAWNTRAPFECIRTVSATDKGRDTRDRVSSYNLWQNFIIVKGMCVRYGRPGRITGLGTDRKLQMDLISPTKGSLGQGSGDETS</sequence>
<gene>
    <name evidence="2" type="ORF">ABVK25_002711</name>
</gene>
<dbReference type="Proteomes" id="UP001590951">
    <property type="component" value="Unassembled WGS sequence"/>
</dbReference>
<proteinExistence type="predicted"/>
<evidence type="ECO:0000313" key="2">
    <source>
        <dbReference type="EMBL" id="KAL2056972.1"/>
    </source>
</evidence>
<name>A0ABR4BHS2_9LECA</name>
<feature type="chain" id="PRO_5047054438" evidence="1">
    <location>
        <begin position="20"/>
        <end position="327"/>
    </location>
</feature>
<protein>
    <submittedName>
        <fullName evidence="2">Uncharacterized protein</fullName>
    </submittedName>
</protein>
<reference evidence="2 3" key="1">
    <citation type="submission" date="2024-09" db="EMBL/GenBank/DDBJ databases">
        <title>Rethinking Asexuality: The Enigmatic Case of Functional Sexual Genes in Lepraria (Stereocaulaceae).</title>
        <authorList>
            <person name="Doellman M."/>
            <person name="Sun Y."/>
            <person name="Barcenas-Pena A."/>
            <person name="Lumbsch H.T."/>
            <person name="Grewe F."/>
        </authorList>
    </citation>
    <scope>NUCLEOTIDE SEQUENCE [LARGE SCALE GENOMIC DNA]</scope>
    <source>
        <strain evidence="2 3">Grewe 0041</strain>
    </source>
</reference>
<evidence type="ECO:0000256" key="1">
    <source>
        <dbReference type="SAM" id="SignalP"/>
    </source>
</evidence>
<accession>A0ABR4BHS2</accession>
<evidence type="ECO:0000313" key="3">
    <source>
        <dbReference type="Proteomes" id="UP001590951"/>
    </source>
</evidence>
<feature type="signal peptide" evidence="1">
    <location>
        <begin position="1"/>
        <end position="19"/>
    </location>
</feature>
<keyword evidence="1" id="KW-0732">Signal</keyword>
<keyword evidence="3" id="KW-1185">Reference proteome</keyword>
<comment type="caution">
    <text evidence="2">The sequence shown here is derived from an EMBL/GenBank/DDBJ whole genome shotgun (WGS) entry which is preliminary data.</text>
</comment>
<organism evidence="2 3">
    <name type="scientific">Lepraria finkii</name>
    <dbReference type="NCBI Taxonomy" id="1340010"/>
    <lineage>
        <taxon>Eukaryota</taxon>
        <taxon>Fungi</taxon>
        <taxon>Dikarya</taxon>
        <taxon>Ascomycota</taxon>
        <taxon>Pezizomycotina</taxon>
        <taxon>Lecanoromycetes</taxon>
        <taxon>OSLEUM clade</taxon>
        <taxon>Lecanoromycetidae</taxon>
        <taxon>Lecanorales</taxon>
        <taxon>Lecanorineae</taxon>
        <taxon>Stereocaulaceae</taxon>
        <taxon>Lepraria</taxon>
    </lineage>
</organism>